<dbReference type="OrthoDB" id="3219854at2759"/>
<keyword evidence="2" id="KW-1185">Reference proteome</keyword>
<organism evidence="1 2">
    <name type="scientific">Thelephora terrestris</name>
    <dbReference type="NCBI Taxonomy" id="56493"/>
    <lineage>
        <taxon>Eukaryota</taxon>
        <taxon>Fungi</taxon>
        <taxon>Dikarya</taxon>
        <taxon>Basidiomycota</taxon>
        <taxon>Agaricomycotina</taxon>
        <taxon>Agaricomycetes</taxon>
        <taxon>Thelephorales</taxon>
        <taxon>Thelephoraceae</taxon>
        <taxon>Thelephora</taxon>
    </lineage>
</organism>
<dbReference type="EMBL" id="WIUZ02000002">
    <property type="protein sequence ID" value="KAF9790540.1"/>
    <property type="molecule type" value="Genomic_DNA"/>
</dbReference>
<reference evidence="1" key="2">
    <citation type="submission" date="2020-11" db="EMBL/GenBank/DDBJ databases">
        <authorList>
            <consortium name="DOE Joint Genome Institute"/>
            <person name="Kuo A."/>
            <person name="Miyauchi S."/>
            <person name="Kiss E."/>
            <person name="Drula E."/>
            <person name="Kohler A."/>
            <person name="Sanchez-Garcia M."/>
            <person name="Andreopoulos B."/>
            <person name="Barry K.W."/>
            <person name="Bonito G."/>
            <person name="Buee M."/>
            <person name="Carver A."/>
            <person name="Chen C."/>
            <person name="Cichocki N."/>
            <person name="Clum A."/>
            <person name="Culley D."/>
            <person name="Crous P.W."/>
            <person name="Fauchery L."/>
            <person name="Girlanda M."/>
            <person name="Hayes R."/>
            <person name="Keri Z."/>
            <person name="Labutti K."/>
            <person name="Lipzen A."/>
            <person name="Lombard V."/>
            <person name="Magnuson J."/>
            <person name="Maillard F."/>
            <person name="Morin E."/>
            <person name="Murat C."/>
            <person name="Nolan M."/>
            <person name="Ohm R."/>
            <person name="Pangilinan J."/>
            <person name="Pereira M."/>
            <person name="Perotto S."/>
            <person name="Peter M."/>
            <person name="Riley R."/>
            <person name="Sitrit Y."/>
            <person name="Stielow B."/>
            <person name="Szollosi G."/>
            <person name="Zifcakova L."/>
            <person name="Stursova M."/>
            <person name="Spatafora J.W."/>
            <person name="Tedersoo L."/>
            <person name="Vaario L.-M."/>
            <person name="Yamada A."/>
            <person name="Yan M."/>
            <person name="Wang P."/>
            <person name="Xu J."/>
            <person name="Bruns T."/>
            <person name="Baldrian P."/>
            <person name="Vilgalys R."/>
            <person name="Henrissat B."/>
            <person name="Grigoriev I.V."/>
            <person name="Hibbett D."/>
            <person name="Nagy L.G."/>
            <person name="Martin F.M."/>
        </authorList>
    </citation>
    <scope>NUCLEOTIDE SEQUENCE</scope>
    <source>
        <strain evidence="1">UH-Tt-Lm1</strain>
    </source>
</reference>
<name>A0A9P6HMJ6_9AGAM</name>
<evidence type="ECO:0000313" key="2">
    <source>
        <dbReference type="Proteomes" id="UP000736335"/>
    </source>
</evidence>
<accession>A0A9P6HMJ6</accession>
<protein>
    <submittedName>
        <fullName evidence="1">Uncharacterized protein</fullName>
    </submittedName>
</protein>
<evidence type="ECO:0000313" key="1">
    <source>
        <dbReference type="EMBL" id="KAF9790540.1"/>
    </source>
</evidence>
<dbReference type="Proteomes" id="UP000736335">
    <property type="component" value="Unassembled WGS sequence"/>
</dbReference>
<feature type="non-terminal residue" evidence="1">
    <location>
        <position position="663"/>
    </location>
</feature>
<reference evidence="1" key="1">
    <citation type="journal article" date="2020" name="Nat. Commun.">
        <title>Large-scale genome sequencing of mycorrhizal fungi provides insights into the early evolution of symbiotic traits.</title>
        <authorList>
            <person name="Miyauchi S."/>
            <person name="Kiss E."/>
            <person name="Kuo A."/>
            <person name="Drula E."/>
            <person name="Kohler A."/>
            <person name="Sanchez-Garcia M."/>
            <person name="Morin E."/>
            <person name="Andreopoulos B."/>
            <person name="Barry K.W."/>
            <person name="Bonito G."/>
            <person name="Buee M."/>
            <person name="Carver A."/>
            <person name="Chen C."/>
            <person name="Cichocki N."/>
            <person name="Clum A."/>
            <person name="Culley D."/>
            <person name="Crous P.W."/>
            <person name="Fauchery L."/>
            <person name="Girlanda M."/>
            <person name="Hayes R.D."/>
            <person name="Keri Z."/>
            <person name="LaButti K."/>
            <person name="Lipzen A."/>
            <person name="Lombard V."/>
            <person name="Magnuson J."/>
            <person name="Maillard F."/>
            <person name="Murat C."/>
            <person name="Nolan M."/>
            <person name="Ohm R.A."/>
            <person name="Pangilinan J."/>
            <person name="Pereira M.F."/>
            <person name="Perotto S."/>
            <person name="Peter M."/>
            <person name="Pfister S."/>
            <person name="Riley R."/>
            <person name="Sitrit Y."/>
            <person name="Stielow J.B."/>
            <person name="Szollosi G."/>
            <person name="Zifcakova L."/>
            <person name="Stursova M."/>
            <person name="Spatafora J.W."/>
            <person name="Tedersoo L."/>
            <person name="Vaario L.M."/>
            <person name="Yamada A."/>
            <person name="Yan M."/>
            <person name="Wang P."/>
            <person name="Xu J."/>
            <person name="Bruns T."/>
            <person name="Baldrian P."/>
            <person name="Vilgalys R."/>
            <person name="Dunand C."/>
            <person name="Henrissat B."/>
            <person name="Grigoriev I.V."/>
            <person name="Hibbett D."/>
            <person name="Nagy L.G."/>
            <person name="Martin F.M."/>
        </authorList>
    </citation>
    <scope>NUCLEOTIDE SEQUENCE</scope>
    <source>
        <strain evidence="1">UH-Tt-Lm1</strain>
    </source>
</reference>
<comment type="caution">
    <text evidence="1">The sequence shown here is derived from an EMBL/GenBank/DDBJ whole genome shotgun (WGS) entry which is preliminary data.</text>
</comment>
<gene>
    <name evidence="1" type="ORF">BJ322DRAFT_1037101</name>
</gene>
<sequence>MIHFDGGHKRYLRRTRKWFGRTFSFSKKKRQRPNSAGYYNLRSFNFDARRIGNHIELAMAGAADQEVPLFNKETDWHGYVLDSNCIARMFEMSMNADVVLAITKFIPEVVWHAGIRTIPLERVYDAFTECFDCPSGRLVVIPGLRHKAYLNAKALLHLAIQRQCIGYESDKAVFRSISSRHPIVGFRRYEGDSDLESTLGIIDRIFGEYEEMNWHTFSFSVSHHSWMAHILLYRSWDVLRKGQPLPDDVKDFVLHSLRLDPLPPAPVVTDCLFIIGLVLGVKFHVDDLLVIDKSFEQHKQVDRIYEKLVETFMNPNPTTEDIDRALQTMELIAPTSENDIATKSYHLFHVVMQAPVSTAYTQEKKWQASRLALHCAYKWDRFLPRVEDPDDILTFLDHHFDLATRGGGNQDEPIQNALRALAYASSPAAIEALKDFDPTEPSFVRGICYVYQNKKPLQLRKSALLFLPLIGDKWFNTTDPIMEPDQMRDLCVDWASAVDGTKHTHDVQRATVAVLFDMINSSHWRPHIVTETWKLLEYFTSVPDDSQPLKRCLDNPELTDAISEVNDPAVMVLWLAILWFKHNELIPEVREQLEAVTKEVARSRRTDLDTYLSLMDSELAKAESALAKHTAWSVDPAAVALRTKIDNLRRAKVALLAVERGSV</sequence>
<proteinExistence type="predicted"/>
<dbReference type="AlphaFoldDB" id="A0A9P6HMJ6"/>